<gene>
    <name evidence="1" type="ORF">RSSM_01769</name>
</gene>
<accession>M5UG61</accession>
<keyword evidence="2" id="KW-1185">Reference proteome</keyword>
<evidence type="ECO:0000313" key="1">
    <source>
        <dbReference type="EMBL" id="EMI56826.1"/>
    </source>
</evidence>
<organism evidence="1 2">
    <name type="scientific">Rhodopirellula sallentina SM41</name>
    <dbReference type="NCBI Taxonomy" id="1263870"/>
    <lineage>
        <taxon>Bacteria</taxon>
        <taxon>Pseudomonadati</taxon>
        <taxon>Planctomycetota</taxon>
        <taxon>Planctomycetia</taxon>
        <taxon>Pirellulales</taxon>
        <taxon>Pirellulaceae</taxon>
        <taxon>Rhodopirellula</taxon>
    </lineage>
</organism>
<protein>
    <submittedName>
        <fullName evidence="1">Secreted protein</fullName>
    </submittedName>
</protein>
<dbReference type="EMBL" id="ANOH01000121">
    <property type="protein sequence ID" value="EMI56826.1"/>
    <property type="molecule type" value="Genomic_DNA"/>
</dbReference>
<dbReference type="AlphaFoldDB" id="M5UG61"/>
<proteinExistence type="predicted"/>
<comment type="caution">
    <text evidence="1">The sequence shown here is derived from an EMBL/GenBank/DDBJ whole genome shotgun (WGS) entry which is preliminary data.</text>
</comment>
<evidence type="ECO:0000313" key="2">
    <source>
        <dbReference type="Proteomes" id="UP000011885"/>
    </source>
</evidence>
<dbReference type="Pfam" id="PF04307">
    <property type="entry name" value="YdjM"/>
    <property type="match status" value="1"/>
</dbReference>
<name>M5UG61_9BACT</name>
<sequence length="153" mass="16371">MDIATHALIGSVVAAGTLDSHPALAAGVMVGNVLPDLDAFSRLAGKYAFMRLHQTYTHSLGARSVWRTRMVVPICARVLLFVLQRLSAPSATGVGMGGLFFSDHDRLSRVGLLDLRRHVDGAGDNIRGARLCDSAAELSRNLLSTKVERMGGM</sequence>
<dbReference type="RefSeq" id="WP_008676478.1">
    <property type="nucleotide sequence ID" value="NZ_ANOH01000121.1"/>
</dbReference>
<dbReference type="Proteomes" id="UP000011885">
    <property type="component" value="Unassembled WGS sequence"/>
</dbReference>
<reference evidence="1 2" key="1">
    <citation type="journal article" date="2013" name="Mar. Genomics">
        <title>Expression of sulfatases in Rhodopirellula baltica and the diversity of sulfatases in the genus Rhodopirellula.</title>
        <authorList>
            <person name="Wegner C.E."/>
            <person name="Richter-Heitmann T."/>
            <person name="Klindworth A."/>
            <person name="Klockow C."/>
            <person name="Richter M."/>
            <person name="Achstetter T."/>
            <person name="Glockner F.O."/>
            <person name="Harder J."/>
        </authorList>
    </citation>
    <scope>NUCLEOTIDE SEQUENCE [LARGE SCALE GENOMIC DNA]</scope>
    <source>
        <strain evidence="1 2">SM41</strain>
    </source>
</reference>
<dbReference type="OrthoDB" id="245523at2"/>
<dbReference type="InterPro" id="IPR007404">
    <property type="entry name" value="YdjM-like"/>
</dbReference>